<feature type="transmembrane region" description="Helical" evidence="7">
    <location>
        <begin position="357"/>
        <end position="376"/>
    </location>
</feature>
<evidence type="ECO:0000259" key="8">
    <source>
        <dbReference type="PROSITE" id="PS50850"/>
    </source>
</evidence>
<dbReference type="PANTHER" id="PTHR23501:SF195">
    <property type="entry name" value="PEP5"/>
    <property type="match status" value="1"/>
</dbReference>
<evidence type="ECO:0000256" key="7">
    <source>
        <dbReference type="SAM" id="Phobius"/>
    </source>
</evidence>
<evidence type="ECO:0000256" key="5">
    <source>
        <dbReference type="ARBA" id="ARBA00023136"/>
    </source>
</evidence>
<dbReference type="InterPro" id="IPR020846">
    <property type="entry name" value="MFS_dom"/>
</dbReference>
<feature type="transmembrane region" description="Helical" evidence="7">
    <location>
        <begin position="291"/>
        <end position="312"/>
    </location>
</feature>
<evidence type="ECO:0000256" key="1">
    <source>
        <dbReference type="ARBA" id="ARBA00004141"/>
    </source>
</evidence>
<evidence type="ECO:0000313" key="9">
    <source>
        <dbReference type="EMBL" id="KPI36689.1"/>
    </source>
</evidence>
<keyword evidence="5 7" id="KW-0472">Membrane</keyword>
<dbReference type="GeneID" id="28730702"/>
<feature type="transmembrane region" description="Helical" evidence="7">
    <location>
        <begin position="252"/>
        <end position="270"/>
    </location>
</feature>
<keyword evidence="10" id="KW-1185">Reference proteome</keyword>
<organism evidence="9 10">
    <name type="scientific">Cyphellophora attinorum</name>
    <dbReference type="NCBI Taxonomy" id="1664694"/>
    <lineage>
        <taxon>Eukaryota</taxon>
        <taxon>Fungi</taxon>
        <taxon>Dikarya</taxon>
        <taxon>Ascomycota</taxon>
        <taxon>Pezizomycotina</taxon>
        <taxon>Eurotiomycetes</taxon>
        <taxon>Chaetothyriomycetidae</taxon>
        <taxon>Chaetothyriales</taxon>
        <taxon>Cyphellophoraceae</taxon>
        <taxon>Cyphellophora</taxon>
    </lineage>
</organism>
<dbReference type="PANTHER" id="PTHR23501">
    <property type="entry name" value="MAJOR FACILITATOR SUPERFAMILY"/>
    <property type="match status" value="1"/>
</dbReference>
<dbReference type="SUPFAM" id="SSF103473">
    <property type="entry name" value="MFS general substrate transporter"/>
    <property type="match status" value="1"/>
</dbReference>
<comment type="subcellular location">
    <subcellularLocation>
        <location evidence="1">Membrane</location>
        <topology evidence="1">Multi-pass membrane protein</topology>
    </subcellularLocation>
</comment>
<feature type="domain" description="Major facilitator superfamily (MFS) profile" evidence="8">
    <location>
        <begin position="21"/>
        <end position="535"/>
    </location>
</feature>
<evidence type="ECO:0000256" key="3">
    <source>
        <dbReference type="ARBA" id="ARBA00022692"/>
    </source>
</evidence>
<feature type="transmembrane region" description="Helical" evidence="7">
    <location>
        <begin position="115"/>
        <end position="140"/>
    </location>
</feature>
<proteinExistence type="predicted"/>
<feature type="transmembrane region" description="Helical" evidence="7">
    <location>
        <begin position="60"/>
        <end position="78"/>
    </location>
</feature>
<feature type="transmembrane region" description="Helical" evidence="7">
    <location>
        <begin position="221"/>
        <end position="240"/>
    </location>
</feature>
<keyword evidence="4 7" id="KW-1133">Transmembrane helix</keyword>
<keyword evidence="3 7" id="KW-0812">Transmembrane</keyword>
<evidence type="ECO:0000256" key="4">
    <source>
        <dbReference type="ARBA" id="ARBA00022989"/>
    </source>
</evidence>
<feature type="compositionally biased region" description="Basic and acidic residues" evidence="6">
    <location>
        <begin position="555"/>
        <end position="574"/>
    </location>
</feature>
<accession>A0A0N0NJI8</accession>
<keyword evidence="2" id="KW-0813">Transport</keyword>
<feature type="transmembrane region" description="Helical" evidence="7">
    <location>
        <begin position="24"/>
        <end position="48"/>
    </location>
</feature>
<protein>
    <submittedName>
        <fullName evidence="9">Putative MFS-type transporter</fullName>
    </submittedName>
</protein>
<dbReference type="GO" id="GO:0005886">
    <property type="term" value="C:plasma membrane"/>
    <property type="evidence" value="ECO:0007669"/>
    <property type="project" value="TreeGrafter"/>
</dbReference>
<dbReference type="EMBL" id="LFJN01000029">
    <property type="protein sequence ID" value="KPI36689.1"/>
    <property type="molecule type" value="Genomic_DNA"/>
</dbReference>
<dbReference type="PROSITE" id="PS50850">
    <property type="entry name" value="MFS"/>
    <property type="match status" value="1"/>
</dbReference>
<reference evidence="9 10" key="1">
    <citation type="submission" date="2015-06" db="EMBL/GenBank/DDBJ databases">
        <title>Draft genome of the ant-associated black yeast Phialophora attae CBS 131958.</title>
        <authorList>
            <person name="Moreno L.F."/>
            <person name="Stielow B.J."/>
            <person name="de Hoog S."/>
            <person name="Vicente V.A."/>
            <person name="Weiss V.A."/>
            <person name="de Vries M."/>
            <person name="Cruz L.M."/>
            <person name="Souza E.M."/>
        </authorList>
    </citation>
    <scope>NUCLEOTIDE SEQUENCE [LARGE SCALE GENOMIC DNA]</scope>
    <source>
        <strain evidence="9 10">CBS 131958</strain>
    </source>
</reference>
<dbReference type="RefSeq" id="XP_017996652.1">
    <property type="nucleotide sequence ID" value="XM_018138822.1"/>
</dbReference>
<dbReference type="InterPro" id="IPR036259">
    <property type="entry name" value="MFS_trans_sf"/>
</dbReference>
<dbReference type="OrthoDB" id="2587356at2759"/>
<evidence type="ECO:0000313" key="10">
    <source>
        <dbReference type="Proteomes" id="UP000038010"/>
    </source>
</evidence>
<dbReference type="VEuPathDB" id="FungiDB:AB675_10079"/>
<evidence type="ECO:0000256" key="2">
    <source>
        <dbReference type="ARBA" id="ARBA00022448"/>
    </source>
</evidence>
<sequence length="574" mass="61072">MPATHVDTTESEGGTTLWNHAKTFALVGAVLSLFFCELIILVGGGTFAQRVAAEIGGFGLTSWPSLAVIIFTVALAAPLSQASDYWGRKWILIIPNIGGIAGAIISARATSMGMYIAGFCVGGICFGAQGLILAVISEVLPRRFRSWAQASANIMNALGSIFALTVGGYLVGSRDGGWRIYFYICAGIYAVAVVLVFLLYNPPTRELQYLSFREKVAALDWPAYFLLGTGCTLLCLGLLYGENPYPWKNAHVLAPLLVGVVLLCILAVYATKFKKDGLFHHALFQHRNFPISVVGSALEGMGYMTAAVFFPYALSVLQAGQLSTYRQYLCQMVGFCAFGVACFLSGLYIYKTRSVRVTGVGTFVLFLIFMCLMASVNENTPSTHYWGYILFYGSGLGLALVTFFTAAQFATPPELIATTTGICTGVRSLGGSVGLAIINAIFASTLTSNLAPKVTNAVVPLGLEGANIGTLIGALTSGNIALAEKIPGISPEIIAAAVLAVKQAYVVSFRNVFICGAAFMAVGIIITAFMTNPRSEFNAKVDAPIAVSSESDLEPESKAVTVDHNEGHELGERR</sequence>
<dbReference type="InterPro" id="IPR010573">
    <property type="entry name" value="MFS_Str1/Tri12-like"/>
</dbReference>
<dbReference type="Gene3D" id="1.20.1250.20">
    <property type="entry name" value="MFS general substrate transporter like domains"/>
    <property type="match status" value="1"/>
</dbReference>
<feature type="region of interest" description="Disordered" evidence="6">
    <location>
        <begin position="549"/>
        <end position="574"/>
    </location>
</feature>
<feature type="transmembrane region" description="Helical" evidence="7">
    <location>
        <begin position="332"/>
        <end position="350"/>
    </location>
</feature>
<dbReference type="AlphaFoldDB" id="A0A0N0NJI8"/>
<dbReference type="GO" id="GO:0022857">
    <property type="term" value="F:transmembrane transporter activity"/>
    <property type="evidence" value="ECO:0007669"/>
    <property type="project" value="InterPro"/>
</dbReference>
<feature type="transmembrane region" description="Helical" evidence="7">
    <location>
        <begin position="90"/>
        <end position="109"/>
    </location>
</feature>
<dbReference type="Proteomes" id="UP000038010">
    <property type="component" value="Unassembled WGS sequence"/>
</dbReference>
<name>A0A0N0NJI8_9EURO</name>
<comment type="caution">
    <text evidence="9">The sequence shown here is derived from an EMBL/GenBank/DDBJ whole genome shotgun (WGS) entry which is preliminary data.</text>
</comment>
<feature type="transmembrane region" description="Helical" evidence="7">
    <location>
        <begin position="512"/>
        <end position="530"/>
    </location>
</feature>
<gene>
    <name evidence="9" type="ORF">AB675_10079</name>
</gene>
<feature type="transmembrane region" description="Helical" evidence="7">
    <location>
        <begin position="388"/>
        <end position="407"/>
    </location>
</feature>
<feature type="transmembrane region" description="Helical" evidence="7">
    <location>
        <begin position="178"/>
        <end position="200"/>
    </location>
</feature>
<dbReference type="Pfam" id="PF06609">
    <property type="entry name" value="TRI12"/>
    <property type="match status" value="1"/>
</dbReference>
<feature type="transmembrane region" description="Helical" evidence="7">
    <location>
        <begin position="152"/>
        <end position="172"/>
    </location>
</feature>
<evidence type="ECO:0000256" key="6">
    <source>
        <dbReference type="SAM" id="MobiDB-lite"/>
    </source>
</evidence>